<evidence type="ECO:0000256" key="14">
    <source>
        <dbReference type="ARBA" id="ARBA00042865"/>
    </source>
</evidence>
<dbReference type="GO" id="GO:0030158">
    <property type="term" value="F:protein xylosyltransferase activity"/>
    <property type="evidence" value="ECO:0007669"/>
    <property type="project" value="InterPro"/>
</dbReference>
<evidence type="ECO:0000256" key="10">
    <source>
        <dbReference type="ARBA" id="ARBA00023034"/>
    </source>
</evidence>
<evidence type="ECO:0000313" key="15">
    <source>
        <dbReference type="EMBL" id="AIF26868.1"/>
    </source>
</evidence>
<keyword evidence="10" id="KW-0333">Golgi apparatus</keyword>
<dbReference type="GO" id="GO:0015012">
    <property type="term" value="P:heparan sulfate proteoglycan biosynthetic process"/>
    <property type="evidence" value="ECO:0007669"/>
    <property type="project" value="TreeGrafter"/>
</dbReference>
<evidence type="ECO:0000256" key="11">
    <source>
        <dbReference type="ARBA" id="ARBA00023136"/>
    </source>
</evidence>
<protein>
    <recommendedName>
        <fullName evidence="14">Peptide O-xylosyltransferase</fullName>
    </recommendedName>
</protein>
<keyword evidence="4" id="KW-0808">Transferase</keyword>
<keyword evidence="5" id="KW-0812">Transmembrane</keyword>
<keyword evidence="12" id="KW-1015">Disulfide bond</keyword>
<evidence type="ECO:0000256" key="4">
    <source>
        <dbReference type="ARBA" id="ARBA00022679"/>
    </source>
</evidence>
<keyword evidence="13" id="KW-0325">Glycoprotein</keyword>
<keyword evidence="6" id="KW-0479">Metal-binding</keyword>
<name>A0A0H3UA87_9BACT</name>
<dbReference type="PANTHER" id="PTHR46025:SF3">
    <property type="entry name" value="XYLOSYLTRANSFERASE OXT"/>
    <property type="match status" value="1"/>
</dbReference>
<keyword evidence="7" id="KW-0256">Endoplasmic reticulum</keyword>
<dbReference type="GO" id="GO:0050650">
    <property type="term" value="P:chondroitin sulfate proteoglycan biosynthetic process"/>
    <property type="evidence" value="ECO:0007669"/>
    <property type="project" value="TreeGrafter"/>
</dbReference>
<keyword evidence="8" id="KW-0735">Signal-anchor</keyword>
<dbReference type="InterPro" id="IPR003406">
    <property type="entry name" value="Glyco_trans_14"/>
</dbReference>
<evidence type="ECO:0000256" key="2">
    <source>
        <dbReference type="ARBA" id="ARBA00004648"/>
    </source>
</evidence>
<comment type="subcellular location">
    <subcellularLocation>
        <location evidence="2">Endoplasmic reticulum membrane</location>
        <topology evidence="2">Single-pass type II membrane protein</topology>
    </subcellularLocation>
    <subcellularLocation>
        <location evidence="1">Golgi apparatus membrane</location>
        <topology evidence="1">Single-pass type II membrane protein</topology>
    </subcellularLocation>
</comment>
<dbReference type="GO" id="GO:0016020">
    <property type="term" value="C:membrane"/>
    <property type="evidence" value="ECO:0007669"/>
    <property type="project" value="InterPro"/>
</dbReference>
<evidence type="ECO:0000256" key="7">
    <source>
        <dbReference type="ARBA" id="ARBA00022824"/>
    </source>
</evidence>
<evidence type="ECO:0000256" key="9">
    <source>
        <dbReference type="ARBA" id="ARBA00022989"/>
    </source>
</evidence>
<dbReference type="Pfam" id="PF02485">
    <property type="entry name" value="Branch"/>
    <property type="match status" value="1"/>
</dbReference>
<evidence type="ECO:0000256" key="6">
    <source>
        <dbReference type="ARBA" id="ARBA00022723"/>
    </source>
</evidence>
<evidence type="ECO:0000256" key="5">
    <source>
        <dbReference type="ARBA" id="ARBA00022692"/>
    </source>
</evidence>
<dbReference type="InterPro" id="IPR043538">
    <property type="entry name" value="XYLT"/>
</dbReference>
<dbReference type="AlphaFoldDB" id="A0A0H3UA87"/>
<keyword evidence="9" id="KW-1133">Transmembrane helix</keyword>
<keyword evidence="3" id="KW-0328">Glycosyltransferase</keyword>
<dbReference type="PANTHER" id="PTHR46025">
    <property type="entry name" value="XYLOSYLTRANSFERASE OXT"/>
    <property type="match status" value="1"/>
</dbReference>
<evidence type="ECO:0000256" key="1">
    <source>
        <dbReference type="ARBA" id="ARBA00004323"/>
    </source>
</evidence>
<reference evidence="15" key="1">
    <citation type="submission" date="2013-08" db="EMBL/GenBank/DDBJ databases">
        <title>Comparison of modified E. coli strains.</title>
        <authorList>
            <person name="Juergensen J."/>
            <person name="Bonge A."/>
            <person name="Streit W.R."/>
        </authorList>
    </citation>
    <scope>NUCLEOTIDE SEQUENCE</scope>
</reference>
<accession>A0A0H3UA87</accession>
<evidence type="ECO:0000256" key="8">
    <source>
        <dbReference type="ARBA" id="ARBA00022968"/>
    </source>
</evidence>
<keyword evidence="11" id="KW-0472">Membrane</keyword>
<evidence type="ECO:0000256" key="13">
    <source>
        <dbReference type="ARBA" id="ARBA00023180"/>
    </source>
</evidence>
<proteinExistence type="predicted"/>
<evidence type="ECO:0000256" key="12">
    <source>
        <dbReference type="ARBA" id="ARBA00023157"/>
    </source>
</evidence>
<evidence type="ECO:0000256" key="3">
    <source>
        <dbReference type="ARBA" id="ARBA00022676"/>
    </source>
</evidence>
<organism evidence="15">
    <name type="scientific">uncultured bacterium fosmid pJB135F11</name>
    <dbReference type="NCBI Taxonomy" id="1478051"/>
    <lineage>
        <taxon>Bacteria</taxon>
        <taxon>environmental samples</taxon>
    </lineage>
</organism>
<dbReference type="EMBL" id="KF540249">
    <property type="protein sequence ID" value="AIF26868.1"/>
    <property type="molecule type" value="Genomic_DNA"/>
</dbReference>
<dbReference type="GO" id="GO:0046872">
    <property type="term" value="F:metal ion binding"/>
    <property type="evidence" value="ECO:0007669"/>
    <property type="project" value="UniProtKB-KW"/>
</dbReference>
<sequence length="301" mass="35185">MNIAYLISAHIDAPQLKRLIDALHTDAEFFVHIDLKSDLSQFTRIITNPHVHFISQRVDVVWGTMVEVEYQMNLLSEAVRFPIHFDRIFFLSGMDYPLWTPGQITEWLETQPEKEFLQGFCMDTPLLSAAQRTQYETARPFSRHRRWAILRRKMGRAFGIRKPFRFMVEGKQWRLFKGSAWWCISQELAAFLCESYHTQREVIAYFRDSFCPAETLIQSIAFNDPYWAPRCILTEGAYPGLAALTPLHFIDYDPVIQVMEIDDYNRLRASGKMFCRKVVSGKSDTLVDRLQKDASNQDVRP</sequence>